<organism evidence="2 3">
    <name type="scientific">Chiloscyllium punctatum</name>
    <name type="common">Brownbanded bambooshark</name>
    <name type="synonym">Hemiscyllium punctatum</name>
    <dbReference type="NCBI Taxonomy" id="137246"/>
    <lineage>
        <taxon>Eukaryota</taxon>
        <taxon>Metazoa</taxon>
        <taxon>Chordata</taxon>
        <taxon>Craniata</taxon>
        <taxon>Vertebrata</taxon>
        <taxon>Chondrichthyes</taxon>
        <taxon>Elasmobranchii</taxon>
        <taxon>Galeomorphii</taxon>
        <taxon>Galeoidea</taxon>
        <taxon>Orectolobiformes</taxon>
        <taxon>Hemiscylliidae</taxon>
        <taxon>Chiloscyllium</taxon>
    </lineage>
</organism>
<keyword evidence="3" id="KW-1185">Reference proteome</keyword>
<evidence type="ECO:0000313" key="2">
    <source>
        <dbReference type="EMBL" id="GCC39908.1"/>
    </source>
</evidence>
<gene>
    <name evidence="2" type="ORF">chiPu_0023500</name>
</gene>
<feature type="non-terminal residue" evidence="2">
    <location>
        <position position="41"/>
    </location>
</feature>
<dbReference type="Proteomes" id="UP000287033">
    <property type="component" value="Unassembled WGS sequence"/>
</dbReference>
<accession>A0A401TB72</accession>
<feature type="region of interest" description="Disordered" evidence="1">
    <location>
        <begin position="1"/>
        <end position="41"/>
    </location>
</feature>
<comment type="caution">
    <text evidence="2">The sequence shown here is derived from an EMBL/GenBank/DDBJ whole genome shotgun (WGS) entry which is preliminary data.</text>
</comment>
<dbReference type="AlphaFoldDB" id="A0A401TB72"/>
<dbReference type="EMBL" id="BEZZ01022116">
    <property type="protein sequence ID" value="GCC39908.1"/>
    <property type="molecule type" value="Genomic_DNA"/>
</dbReference>
<evidence type="ECO:0000313" key="3">
    <source>
        <dbReference type="Proteomes" id="UP000287033"/>
    </source>
</evidence>
<reference evidence="2 3" key="1">
    <citation type="journal article" date="2018" name="Nat. Ecol. Evol.">
        <title>Shark genomes provide insights into elasmobranch evolution and the origin of vertebrates.</title>
        <authorList>
            <person name="Hara Y"/>
            <person name="Yamaguchi K"/>
            <person name="Onimaru K"/>
            <person name="Kadota M"/>
            <person name="Koyanagi M"/>
            <person name="Keeley SD"/>
            <person name="Tatsumi K"/>
            <person name="Tanaka K"/>
            <person name="Motone F"/>
            <person name="Kageyama Y"/>
            <person name="Nozu R"/>
            <person name="Adachi N"/>
            <person name="Nishimura O"/>
            <person name="Nakagawa R"/>
            <person name="Tanegashima C"/>
            <person name="Kiyatake I"/>
            <person name="Matsumoto R"/>
            <person name="Murakumo K"/>
            <person name="Nishida K"/>
            <person name="Terakita A"/>
            <person name="Kuratani S"/>
            <person name="Sato K"/>
            <person name="Hyodo S Kuraku.S."/>
        </authorList>
    </citation>
    <scope>NUCLEOTIDE SEQUENCE [LARGE SCALE GENOMIC DNA]</scope>
</reference>
<protein>
    <submittedName>
        <fullName evidence="2">Uncharacterized protein</fullName>
    </submittedName>
</protein>
<evidence type="ECO:0000256" key="1">
    <source>
        <dbReference type="SAM" id="MobiDB-lite"/>
    </source>
</evidence>
<name>A0A401TB72_CHIPU</name>
<sequence length="41" mass="4390">MSAPGNGTAEPATSNPANSDARKRRLPPYDTMGHRYGSKTQ</sequence>
<proteinExistence type="predicted"/>